<gene>
    <name evidence="1" type="ORF">AAJ76_990003514</name>
</gene>
<evidence type="ECO:0000313" key="1">
    <source>
        <dbReference type="EMBL" id="KKO74213.1"/>
    </source>
</evidence>
<dbReference type="Proteomes" id="UP000034350">
    <property type="component" value="Unassembled WGS sequence"/>
</dbReference>
<name>A0A0F9WMC7_9MICR</name>
<evidence type="ECO:0000313" key="2">
    <source>
        <dbReference type="Proteomes" id="UP000034350"/>
    </source>
</evidence>
<sequence length="51" mass="5661">MILKTVNNCSVCKKYKIINSQPQNNAKIEATKLYERISTGIFGSLNIISAT</sequence>
<dbReference type="VEuPathDB" id="MicrosporidiaDB:AAJ76_990003514"/>
<dbReference type="RefSeq" id="XP_024329955.1">
    <property type="nucleotide sequence ID" value="XM_024476699.1"/>
</dbReference>
<protein>
    <submittedName>
        <fullName evidence="1">Uncharacterized protein</fullName>
    </submittedName>
</protein>
<dbReference type="AlphaFoldDB" id="A0A0F9WMC7"/>
<keyword evidence="2" id="KW-1185">Reference proteome</keyword>
<dbReference type="GeneID" id="36321656"/>
<accession>A0A0F9WMC7</accession>
<organism evidence="1 2">
    <name type="scientific">Vairimorpha ceranae</name>
    <dbReference type="NCBI Taxonomy" id="40302"/>
    <lineage>
        <taxon>Eukaryota</taxon>
        <taxon>Fungi</taxon>
        <taxon>Fungi incertae sedis</taxon>
        <taxon>Microsporidia</taxon>
        <taxon>Nosematidae</taxon>
        <taxon>Vairimorpha</taxon>
    </lineage>
</organism>
<reference evidence="1 2" key="1">
    <citation type="journal article" date="2015" name="Environ. Microbiol.">
        <title>Genome analyses suggest the presence of polyploidy and recent human-driven expansions in eight global populations of the honeybee pathogen Nosema ceranae.</title>
        <authorList>
            <person name="Pelin A."/>
            <person name="Selman M."/>
            <person name="Aris-Brosou S."/>
            <person name="Farinelli L."/>
            <person name="Corradi N."/>
        </authorList>
    </citation>
    <scope>NUCLEOTIDE SEQUENCE [LARGE SCALE GENOMIC DNA]</scope>
    <source>
        <strain evidence="1 2">PA08 1199</strain>
    </source>
</reference>
<comment type="caution">
    <text evidence="1">The sequence shown here is derived from an EMBL/GenBank/DDBJ whole genome shotgun (WGS) entry which is preliminary data.</text>
</comment>
<proteinExistence type="predicted"/>
<dbReference type="EMBL" id="JPQZ01000099">
    <property type="protein sequence ID" value="KKO74213.1"/>
    <property type="molecule type" value="Genomic_DNA"/>
</dbReference>